<name>A0A840PHR7_9ACTN</name>
<proteinExistence type="predicted"/>
<evidence type="ECO:0000313" key="4">
    <source>
        <dbReference type="Proteomes" id="UP000578449"/>
    </source>
</evidence>
<comment type="caution">
    <text evidence="3">The sequence shown here is derived from an EMBL/GenBank/DDBJ whole genome shotgun (WGS) entry which is preliminary data.</text>
</comment>
<keyword evidence="4" id="KW-1185">Reference proteome</keyword>
<dbReference type="InterPro" id="IPR003495">
    <property type="entry name" value="CobW/HypB/UreG_nucleotide-bd"/>
</dbReference>
<gene>
    <name evidence="3" type="ORF">HNP84_008130</name>
</gene>
<dbReference type="Proteomes" id="UP000578449">
    <property type="component" value="Unassembled WGS sequence"/>
</dbReference>
<dbReference type="AlphaFoldDB" id="A0A840PHR7"/>
<sequence>MADDRVPVTVLTGFLGSGKTTLLIKTHLDEVKPEGVENEAVEQVGFGSRSVGRLRAGGRRRRPGRGCSTGQARSCGVRPTPRAR</sequence>
<dbReference type="SUPFAM" id="SSF52540">
    <property type="entry name" value="P-loop containing nucleoside triphosphate hydrolases"/>
    <property type="match status" value="1"/>
</dbReference>
<keyword evidence="3" id="KW-0238">DNA-binding</keyword>
<evidence type="ECO:0000256" key="1">
    <source>
        <dbReference type="SAM" id="MobiDB-lite"/>
    </source>
</evidence>
<reference evidence="3 4" key="1">
    <citation type="submission" date="2020-08" db="EMBL/GenBank/DDBJ databases">
        <title>Genomic Encyclopedia of Type Strains, Phase IV (KMG-IV): sequencing the most valuable type-strain genomes for metagenomic binning, comparative biology and taxonomic classification.</title>
        <authorList>
            <person name="Goeker M."/>
        </authorList>
    </citation>
    <scope>NUCLEOTIDE SEQUENCE [LARGE SCALE GENOMIC DNA]</scope>
    <source>
        <strain evidence="3 4">DSM 45615</strain>
    </source>
</reference>
<evidence type="ECO:0000313" key="3">
    <source>
        <dbReference type="EMBL" id="MBB5138376.1"/>
    </source>
</evidence>
<protein>
    <submittedName>
        <fullName evidence="3">Nucleoid DNA-binding protein</fullName>
    </submittedName>
</protein>
<dbReference type="Pfam" id="PF02492">
    <property type="entry name" value="cobW"/>
    <property type="match status" value="1"/>
</dbReference>
<accession>A0A840PHR7</accession>
<dbReference type="EMBL" id="JACHGN010000023">
    <property type="protein sequence ID" value="MBB5138376.1"/>
    <property type="molecule type" value="Genomic_DNA"/>
</dbReference>
<dbReference type="RefSeq" id="WP_221337347.1">
    <property type="nucleotide sequence ID" value="NZ_BAABIX010000019.1"/>
</dbReference>
<dbReference type="GO" id="GO:0003677">
    <property type="term" value="F:DNA binding"/>
    <property type="evidence" value="ECO:0007669"/>
    <property type="project" value="UniProtKB-KW"/>
</dbReference>
<dbReference type="Gene3D" id="3.40.50.300">
    <property type="entry name" value="P-loop containing nucleotide triphosphate hydrolases"/>
    <property type="match status" value="1"/>
</dbReference>
<organism evidence="3 4">
    <name type="scientific">Thermocatellispora tengchongensis</name>
    <dbReference type="NCBI Taxonomy" id="1073253"/>
    <lineage>
        <taxon>Bacteria</taxon>
        <taxon>Bacillati</taxon>
        <taxon>Actinomycetota</taxon>
        <taxon>Actinomycetes</taxon>
        <taxon>Streptosporangiales</taxon>
        <taxon>Streptosporangiaceae</taxon>
        <taxon>Thermocatellispora</taxon>
    </lineage>
</organism>
<evidence type="ECO:0000259" key="2">
    <source>
        <dbReference type="Pfam" id="PF02492"/>
    </source>
</evidence>
<feature type="domain" description="CobW/HypB/UreG nucleotide-binding" evidence="2">
    <location>
        <begin position="7"/>
        <end position="27"/>
    </location>
</feature>
<dbReference type="InterPro" id="IPR027417">
    <property type="entry name" value="P-loop_NTPase"/>
</dbReference>
<feature type="region of interest" description="Disordered" evidence="1">
    <location>
        <begin position="52"/>
        <end position="84"/>
    </location>
</feature>